<evidence type="ECO:0000256" key="1">
    <source>
        <dbReference type="SAM" id="MobiDB-lite"/>
    </source>
</evidence>
<comment type="caution">
    <text evidence="2">The sequence shown here is derived from an EMBL/GenBank/DDBJ whole genome shotgun (WGS) entry which is preliminary data.</text>
</comment>
<dbReference type="AlphaFoldDB" id="A0ABD3I2F6"/>
<protein>
    <submittedName>
        <fullName evidence="2">Uncharacterized protein</fullName>
    </submittedName>
</protein>
<proteinExistence type="predicted"/>
<feature type="compositionally biased region" description="Polar residues" evidence="1">
    <location>
        <begin position="61"/>
        <end position="83"/>
    </location>
</feature>
<sequence length="229" mass="24547">MDTAGESVTSCPEEVTQEKEMSECAGNSFRTTGSLAFNLERYLLDSSPQANFESRTKGARTPQSLQGIPQSCAETSKSRSSSIAKRGILRSPLAKGIALNLFGTGGESGESEERLRAQEDSIFIQHSGKGVHFPDPLQVEGVSELVICTTFLAMSEEGQSSQGGPNPVGSNSGERAEDTSTFWDVGTGTQEPAQSPKSARVLYRRRGDVNAMSAWSLLCNFFCPLVPVL</sequence>
<dbReference type="Proteomes" id="UP001633002">
    <property type="component" value="Unassembled WGS sequence"/>
</dbReference>
<evidence type="ECO:0000313" key="3">
    <source>
        <dbReference type="Proteomes" id="UP001633002"/>
    </source>
</evidence>
<feature type="compositionally biased region" description="Polar residues" evidence="1">
    <location>
        <begin position="1"/>
        <end position="10"/>
    </location>
</feature>
<feature type="region of interest" description="Disordered" evidence="1">
    <location>
        <begin position="1"/>
        <end position="26"/>
    </location>
</feature>
<feature type="compositionally biased region" description="Polar residues" evidence="1">
    <location>
        <begin position="157"/>
        <end position="197"/>
    </location>
</feature>
<organism evidence="2 3">
    <name type="scientific">Riccia sorocarpa</name>
    <dbReference type="NCBI Taxonomy" id="122646"/>
    <lineage>
        <taxon>Eukaryota</taxon>
        <taxon>Viridiplantae</taxon>
        <taxon>Streptophyta</taxon>
        <taxon>Embryophyta</taxon>
        <taxon>Marchantiophyta</taxon>
        <taxon>Marchantiopsida</taxon>
        <taxon>Marchantiidae</taxon>
        <taxon>Marchantiales</taxon>
        <taxon>Ricciaceae</taxon>
        <taxon>Riccia</taxon>
    </lineage>
</organism>
<name>A0ABD3I2F6_9MARC</name>
<gene>
    <name evidence="2" type="ORF">R1sor_010621</name>
</gene>
<reference evidence="2 3" key="1">
    <citation type="submission" date="2024-09" db="EMBL/GenBank/DDBJ databases">
        <title>Chromosome-scale assembly of Riccia sorocarpa.</title>
        <authorList>
            <person name="Paukszto L."/>
        </authorList>
    </citation>
    <scope>NUCLEOTIDE SEQUENCE [LARGE SCALE GENOMIC DNA]</scope>
    <source>
        <strain evidence="2">LP-2024</strain>
        <tissue evidence="2">Aerial parts of the thallus</tissue>
    </source>
</reference>
<feature type="region of interest" description="Disordered" evidence="1">
    <location>
        <begin position="156"/>
        <end position="198"/>
    </location>
</feature>
<feature type="region of interest" description="Disordered" evidence="1">
    <location>
        <begin position="51"/>
        <end position="84"/>
    </location>
</feature>
<dbReference type="EMBL" id="JBJQOH010000002">
    <property type="protein sequence ID" value="KAL3696545.1"/>
    <property type="molecule type" value="Genomic_DNA"/>
</dbReference>
<keyword evidence="3" id="KW-1185">Reference proteome</keyword>
<accession>A0ABD3I2F6</accession>
<evidence type="ECO:0000313" key="2">
    <source>
        <dbReference type="EMBL" id="KAL3696545.1"/>
    </source>
</evidence>